<evidence type="ECO:0008006" key="3">
    <source>
        <dbReference type="Google" id="ProtNLM"/>
    </source>
</evidence>
<accession>A0ABU7QBT0</accession>
<organism evidence="1 2">
    <name type="scientific">Streptomyces asiaticus subsp. ignotus</name>
    <dbReference type="NCBI Taxonomy" id="3098222"/>
    <lineage>
        <taxon>Bacteria</taxon>
        <taxon>Bacillati</taxon>
        <taxon>Actinomycetota</taxon>
        <taxon>Actinomycetes</taxon>
        <taxon>Kitasatosporales</taxon>
        <taxon>Streptomycetaceae</taxon>
        <taxon>Streptomyces</taxon>
        <taxon>Streptomyces violaceusniger group</taxon>
    </lineage>
</organism>
<name>A0ABU7QBT0_9ACTN</name>
<dbReference type="EMBL" id="JAZBJO010000058">
    <property type="protein sequence ID" value="MEE4598872.1"/>
    <property type="molecule type" value="Genomic_DNA"/>
</dbReference>
<dbReference type="Proteomes" id="UP001354709">
    <property type="component" value="Unassembled WGS sequence"/>
</dbReference>
<proteinExistence type="predicted"/>
<protein>
    <recommendedName>
        <fullName evidence="3">Tn3 transposase DDE domain-containing protein</fullName>
    </recommendedName>
</protein>
<gene>
    <name evidence="1" type="ORF">V2J94_44805</name>
</gene>
<keyword evidence="2" id="KW-1185">Reference proteome</keyword>
<reference evidence="1 2" key="1">
    <citation type="submission" date="2023-11" db="EMBL/GenBank/DDBJ databases">
        <title>30 novel species of actinomycetes from the DSMZ collection.</title>
        <authorList>
            <person name="Nouioui I."/>
        </authorList>
    </citation>
    <scope>NUCLEOTIDE SEQUENCE [LARGE SCALE GENOMIC DNA]</scope>
    <source>
        <strain evidence="1 2">DSM 41524</strain>
    </source>
</reference>
<sequence length="83" mass="9555">MRKGVADEFRDHQESIISDLARHRPTGQDRLSVAANKRESFWDLRQRQKPTRTAGIQDGIYEEGWMAHDVLSSSHLFGIGMQM</sequence>
<comment type="caution">
    <text evidence="1">The sequence shown here is derived from an EMBL/GenBank/DDBJ whole genome shotgun (WGS) entry which is preliminary data.</text>
</comment>
<evidence type="ECO:0000313" key="1">
    <source>
        <dbReference type="EMBL" id="MEE4598872.1"/>
    </source>
</evidence>
<evidence type="ECO:0000313" key="2">
    <source>
        <dbReference type="Proteomes" id="UP001354709"/>
    </source>
</evidence>